<proteinExistence type="predicted"/>
<dbReference type="Proteomes" id="UP000299102">
    <property type="component" value="Unassembled WGS sequence"/>
</dbReference>
<dbReference type="EMBL" id="BGZK01000792">
    <property type="protein sequence ID" value="GBP60651.1"/>
    <property type="molecule type" value="Genomic_DNA"/>
</dbReference>
<comment type="caution">
    <text evidence="1">The sequence shown here is derived from an EMBL/GenBank/DDBJ whole genome shotgun (WGS) entry which is preliminary data.</text>
</comment>
<keyword evidence="2" id="KW-1185">Reference proteome</keyword>
<gene>
    <name evidence="1" type="ORF">EVAR_88379_1</name>
</gene>
<accession>A0A4C1XA12</accession>
<protein>
    <submittedName>
        <fullName evidence="1">Uncharacterized protein</fullName>
    </submittedName>
</protein>
<name>A0A4C1XA12_EUMVA</name>
<evidence type="ECO:0000313" key="2">
    <source>
        <dbReference type="Proteomes" id="UP000299102"/>
    </source>
</evidence>
<sequence length="125" mass="13546">MECVTRPTPTATTELSIHLTTRQIGFQNIINRGPTHDSDAVLTQASNQNLLSVIILACYVNPGPAFDSITDSSQIPIRISLSTTDLDLDSGLACNSEPRIIDIIMTSKLRHLPAACPRAYILLVS</sequence>
<dbReference type="AlphaFoldDB" id="A0A4C1XA12"/>
<reference evidence="1 2" key="1">
    <citation type="journal article" date="2019" name="Commun. Biol.">
        <title>The bagworm genome reveals a unique fibroin gene that provides high tensile strength.</title>
        <authorList>
            <person name="Kono N."/>
            <person name="Nakamura H."/>
            <person name="Ohtoshi R."/>
            <person name="Tomita M."/>
            <person name="Numata K."/>
            <person name="Arakawa K."/>
        </authorList>
    </citation>
    <scope>NUCLEOTIDE SEQUENCE [LARGE SCALE GENOMIC DNA]</scope>
</reference>
<evidence type="ECO:0000313" key="1">
    <source>
        <dbReference type="EMBL" id="GBP60651.1"/>
    </source>
</evidence>
<organism evidence="1 2">
    <name type="scientific">Eumeta variegata</name>
    <name type="common">Bagworm moth</name>
    <name type="synonym">Eumeta japonica</name>
    <dbReference type="NCBI Taxonomy" id="151549"/>
    <lineage>
        <taxon>Eukaryota</taxon>
        <taxon>Metazoa</taxon>
        <taxon>Ecdysozoa</taxon>
        <taxon>Arthropoda</taxon>
        <taxon>Hexapoda</taxon>
        <taxon>Insecta</taxon>
        <taxon>Pterygota</taxon>
        <taxon>Neoptera</taxon>
        <taxon>Endopterygota</taxon>
        <taxon>Lepidoptera</taxon>
        <taxon>Glossata</taxon>
        <taxon>Ditrysia</taxon>
        <taxon>Tineoidea</taxon>
        <taxon>Psychidae</taxon>
        <taxon>Oiketicinae</taxon>
        <taxon>Eumeta</taxon>
    </lineage>
</organism>